<evidence type="ECO:0000259" key="4">
    <source>
        <dbReference type="Pfam" id="PF05592"/>
    </source>
</evidence>
<dbReference type="InterPro" id="IPR013783">
    <property type="entry name" value="Ig-like_fold"/>
</dbReference>
<dbReference type="Proteomes" id="UP001204376">
    <property type="component" value="Unassembled WGS sequence"/>
</dbReference>
<keyword evidence="9" id="KW-1185">Reference proteome</keyword>
<dbReference type="Gene3D" id="1.50.10.10">
    <property type="match status" value="1"/>
</dbReference>
<dbReference type="PANTHER" id="PTHR33307">
    <property type="entry name" value="ALPHA-RHAMNOSIDASE (EUROFUNG)"/>
    <property type="match status" value="1"/>
</dbReference>
<keyword evidence="3 8" id="KW-0378">Hydrolase</keyword>
<dbReference type="InterPro" id="IPR035396">
    <property type="entry name" value="Bac_rhamnosid6H"/>
</dbReference>
<dbReference type="Pfam" id="PF05592">
    <property type="entry name" value="Bac_rhamnosid"/>
    <property type="match status" value="1"/>
</dbReference>
<organism evidence="8 9">
    <name type="scientific">Mucilaginibacter aquariorum</name>
    <dbReference type="NCBI Taxonomy" id="2967225"/>
    <lineage>
        <taxon>Bacteria</taxon>
        <taxon>Pseudomonadati</taxon>
        <taxon>Bacteroidota</taxon>
        <taxon>Sphingobacteriia</taxon>
        <taxon>Sphingobacteriales</taxon>
        <taxon>Sphingobacteriaceae</taxon>
        <taxon>Mucilaginibacter</taxon>
    </lineage>
</organism>
<dbReference type="SUPFAM" id="SSF48208">
    <property type="entry name" value="Six-hairpin glycosidases"/>
    <property type="match status" value="1"/>
</dbReference>
<evidence type="ECO:0000313" key="8">
    <source>
        <dbReference type="EMBL" id="MCQ6957786.1"/>
    </source>
</evidence>
<evidence type="ECO:0000259" key="7">
    <source>
        <dbReference type="Pfam" id="PF17390"/>
    </source>
</evidence>
<name>A0ABT1T0D9_9SPHI</name>
<dbReference type="InterPro" id="IPR012341">
    <property type="entry name" value="6hp_glycosidase-like_sf"/>
</dbReference>
<dbReference type="InterPro" id="IPR013737">
    <property type="entry name" value="Bac_rhamnosid_N"/>
</dbReference>
<dbReference type="Pfam" id="PF17389">
    <property type="entry name" value="Bac_rhamnosid6H"/>
    <property type="match status" value="1"/>
</dbReference>
<dbReference type="SUPFAM" id="SSF49785">
    <property type="entry name" value="Galactose-binding domain-like"/>
    <property type="match status" value="1"/>
</dbReference>
<dbReference type="InterPro" id="IPR016007">
    <property type="entry name" value="Alpha_rhamnosid"/>
</dbReference>
<dbReference type="InterPro" id="IPR008902">
    <property type="entry name" value="Rhamnosid_concanavalin"/>
</dbReference>
<evidence type="ECO:0000256" key="1">
    <source>
        <dbReference type="ARBA" id="ARBA00001445"/>
    </source>
</evidence>
<comment type="catalytic activity">
    <reaction evidence="1">
        <text>Hydrolysis of terminal non-reducing alpha-L-rhamnose residues in alpha-L-rhamnosides.</text>
        <dbReference type="EC" id="3.2.1.40"/>
    </reaction>
</comment>
<dbReference type="InterPro" id="IPR008979">
    <property type="entry name" value="Galactose-bd-like_sf"/>
</dbReference>
<dbReference type="Pfam" id="PF25788">
    <property type="entry name" value="Ig_Rha78A_N"/>
    <property type="match status" value="1"/>
</dbReference>
<dbReference type="EMBL" id="JANHOH010000001">
    <property type="protein sequence ID" value="MCQ6957786.1"/>
    <property type="molecule type" value="Genomic_DNA"/>
</dbReference>
<dbReference type="GO" id="GO:0016787">
    <property type="term" value="F:hydrolase activity"/>
    <property type="evidence" value="ECO:0007669"/>
    <property type="project" value="UniProtKB-KW"/>
</dbReference>
<dbReference type="Gene3D" id="2.60.40.10">
    <property type="entry name" value="Immunoglobulins"/>
    <property type="match status" value="1"/>
</dbReference>
<accession>A0ABT1T0D9</accession>
<evidence type="ECO:0000259" key="5">
    <source>
        <dbReference type="Pfam" id="PF08531"/>
    </source>
</evidence>
<reference evidence="8 9" key="1">
    <citation type="submission" date="2022-07" db="EMBL/GenBank/DDBJ databases">
        <title>Mucilaginibacter sp. JC4.</title>
        <authorList>
            <person name="Le V."/>
            <person name="Ko S.-R."/>
            <person name="Ahn C.-Y."/>
            <person name="Oh H.-M."/>
        </authorList>
    </citation>
    <scope>NUCLEOTIDE SEQUENCE [LARGE SCALE GENOMIC DNA]</scope>
    <source>
        <strain evidence="8 9">JC4</strain>
    </source>
</reference>
<dbReference type="InterPro" id="IPR008928">
    <property type="entry name" value="6-hairpin_glycosidase_sf"/>
</dbReference>
<dbReference type="InterPro" id="IPR035398">
    <property type="entry name" value="Bac_rhamnosid_C"/>
</dbReference>
<evidence type="ECO:0000256" key="3">
    <source>
        <dbReference type="ARBA" id="ARBA00022801"/>
    </source>
</evidence>
<dbReference type="EC" id="3.2.1.40" evidence="2"/>
<feature type="domain" description="Alpha-L-rhamnosidase concanavalin-like" evidence="4">
    <location>
        <begin position="350"/>
        <end position="460"/>
    </location>
</feature>
<evidence type="ECO:0000256" key="2">
    <source>
        <dbReference type="ARBA" id="ARBA00012652"/>
    </source>
</evidence>
<dbReference type="Pfam" id="PF08531">
    <property type="entry name" value="Bac_rhamnosid_N"/>
    <property type="match status" value="1"/>
</dbReference>
<feature type="domain" description="Alpha-L-rhamnosidase six-hairpin glycosidase" evidence="6">
    <location>
        <begin position="466"/>
        <end position="791"/>
    </location>
</feature>
<comment type="caution">
    <text evidence="8">The sequence shown here is derived from an EMBL/GenBank/DDBJ whole genome shotgun (WGS) entry which is preliminary data.</text>
</comment>
<dbReference type="PIRSF" id="PIRSF010631">
    <property type="entry name" value="A-rhamnsds"/>
    <property type="match status" value="1"/>
</dbReference>
<dbReference type="Pfam" id="PF17390">
    <property type="entry name" value="Bac_rhamnosid_C"/>
    <property type="match status" value="1"/>
</dbReference>
<protein>
    <recommendedName>
        <fullName evidence="2">alpha-L-rhamnosidase</fullName>
        <ecNumber evidence="2">3.2.1.40</ecNumber>
    </recommendedName>
</protein>
<dbReference type="RefSeq" id="WP_256537979.1">
    <property type="nucleotide sequence ID" value="NZ_JANHOH010000001.1"/>
</dbReference>
<gene>
    <name evidence="8" type="ORF">NPE20_07455</name>
</gene>
<feature type="domain" description="Bacterial alpha-L-rhamnosidase N-terminal" evidence="5">
    <location>
        <begin position="169"/>
        <end position="341"/>
    </location>
</feature>
<dbReference type="PANTHER" id="PTHR33307:SF6">
    <property type="entry name" value="ALPHA-RHAMNOSIDASE (EUROFUNG)-RELATED"/>
    <property type="match status" value="1"/>
</dbReference>
<dbReference type="Gene3D" id="2.60.420.10">
    <property type="entry name" value="Maltose phosphorylase, domain 3"/>
    <property type="match status" value="1"/>
</dbReference>
<evidence type="ECO:0000313" key="9">
    <source>
        <dbReference type="Proteomes" id="UP001204376"/>
    </source>
</evidence>
<evidence type="ECO:0000259" key="6">
    <source>
        <dbReference type="Pfam" id="PF17389"/>
    </source>
</evidence>
<proteinExistence type="predicted"/>
<feature type="domain" description="Alpha-L-rhamnosidase C-terminal" evidence="7">
    <location>
        <begin position="795"/>
        <end position="867"/>
    </location>
</feature>
<dbReference type="Gene3D" id="2.60.120.260">
    <property type="entry name" value="Galactose-binding domain-like"/>
    <property type="match status" value="2"/>
</dbReference>
<sequence>MSLKFSFTCLVLSMGLFHQNISAQTSAHAINLNCEHLYNPLGIDVTNPRLTWMLDDRQNGARQSAYQLIVGTDSAAVASGQGVSWSTAKIASSENLVAYKGKPLQPFTKYYWRVQLWNAQGKKIAPSTLANFETGMMSQRNWRGAWISDNKSVDAKPAPYFRQTFKVNKKIRSARAYIAVAGLYEMYINGKKIGNHRLDPMYTRFDRRNLYVTYDVTANLQDGKNAIGVLLGNGWYNHQSLAVWNFDRAPWRQRPAFCLDMRITYTDGSTEVVSTNDTWKTQSGPIIFNSIYTGEHYDSRLEMPGWNTANFDDKSWKEVILRAVPSKQIVSQTMHPIRNVEEIAAKSIIKFDDTTYVLDMGRNIAGVTKVKLNGESGTIVKIKHGERLYKNGHVDMSNIDVYYRPKDKNDPFQTDIVILNGKGPVEFMPKFNYKGFQYVEITSSKPLTLNKEDVTAYFMHSDVPAVGRVSSSNQLIDKLWAATNSSYLSNLFGYPTDCPQREKNGWTGDGHFAVETGLYNFDGITIYEKWLADHRDEQQPNGVLPDIIPTGGWGYGTANGTDWTSTIAIIPWNLYIFYGDSRALSDNYSNIKAYVNYVESISPDGLTTFGRGDWVPVKSSSSLEYTSSIYFYVDANILAKAAKLFGNQQDYTYYSTLAAKIKQAINNKYFNKQTCLYGSGVQTELSMALQWGIVPDQYRVRLAENLAKRVAADGMHLDVGVLGAKAILNALSDNGQGETAYKLAAQDTYPSWGWWIVNGATTLYENWDINAARDISLNHMMFGEIGGWFFKGLGGIKPDEQHPGFKNVLLQPNFVSGLNFFNASHDGPYGKIVSSWVRTGNTITYNVTIPANSSATVRFPGKANAKVYLNGTLINATGGYKINAGSYKFELK</sequence>